<dbReference type="EMBL" id="JBIACK010000004">
    <property type="protein sequence ID" value="MFE8700983.1"/>
    <property type="molecule type" value="Genomic_DNA"/>
</dbReference>
<name>A0ABW6KDK4_9BACI</name>
<dbReference type="RefSeq" id="WP_389360700.1">
    <property type="nucleotide sequence ID" value="NZ_JBIACK010000004.1"/>
</dbReference>
<sequence>MLVKGLQALHREECEQTVITIPLPRTLTKEEEMWFADPMTQQMLGSYLLGLTGFQSPPSGELTLPVEEESEGFDQASDYHQNLLTGMLSFDDE</sequence>
<evidence type="ECO:0000313" key="1">
    <source>
        <dbReference type="EMBL" id="MFE8700983.1"/>
    </source>
</evidence>
<comment type="caution">
    <text evidence="1">The sequence shown here is derived from an EMBL/GenBank/DDBJ whole genome shotgun (WGS) entry which is preliminary data.</text>
</comment>
<protein>
    <submittedName>
        <fullName evidence="1">Uncharacterized protein</fullName>
    </submittedName>
</protein>
<keyword evidence="2" id="KW-1185">Reference proteome</keyword>
<reference evidence="1 2" key="1">
    <citation type="submission" date="2024-08" db="EMBL/GenBank/DDBJ databases">
        <title>Two novel Cytobacillus novel species.</title>
        <authorList>
            <person name="Liu G."/>
        </authorList>
    </citation>
    <scope>NUCLEOTIDE SEQUENCE [LARGE SCALE GENOMIC DNA]</scope>
    <source>
        <strain evidence="1 2">FJAT-54145</strain>
    </source>
</reference>
<organism evidence="1 2">
    <name type="scientific">Cytobacillus spartinae</name>
    <dbReference type="NCBI Taxonomy" id="3299023"/>
    <lineage>
        <taxon>Bacteria</taxon>
        <taxon>Bacillati</taxon>
        <taxon>Bacillota</taxon>
        <taxon>Bacilli</taxon>
        <taxon>Bacillales</taxon>
        <taxon>Bacillaceae</taxon>
        <taxon>Cytobacillus</taxon>
    </lineage>
</organism>
<evidence type="ECO:0000313" key="2">
    <source>
        <dbReference type="Proteomes" id="UP001601059"/>
    </source>
</evidence>
<dbReference type="Proteomes" id="UP001601059">
    <property type="component" value="Unassembled WGS sequence"/>
</dbReference>
<accession>A0ABW6KDK4</accession>
<proteinExistence type="predicted"/>
<gene>
    <name evidence="1" type="ORF">ACFYKX_10175</name>
</gene>